<comment type="caution">
    <text evidence="1">The sequence shown here is derived from an EMBL/GenBank/DDBJ whole genome shotgun (WGS) entry which is preliminary data.</text>
</comment>
<accession>A0A9P4NXT8</accession>
<name>A0A9P4NXT8_9PEZI</name>
<dbReference type="AlphaFoldDB" id="A0A9P4NXT8"/>
<dbReference type="Proteomes" id="UP000800235">
    <property type="component" value="Unassembled WGS sequence"/>
</dbReference>
<evidence type="ECO:0000313" key="2">
    <source>
        <dbReference type="Proteomes" id="UP000800235"/>
    </source>
</evidence>
<proteinExistence type="predicted"/>
<evidence type="ECO:0000313" key="1">
    <source>
        <dbReference type="EMBL" id="KAF2433647.1"/>
    </source>
</evidence>
<protein>
    <submittedName>
        <fullName evidence="1">Uncharacterized protein</fullName>
    </submittedName>
</protein>
<organism evidence="1 2">
    <name type="scientific">Tothia fuscella</name>
    <dbReference type="NCBI Taxonomy" id="1048955"/>
    <lineage>
        <taxon>Eukaryota</taxon>
        <taxon>Fungi</taxon>
        <taxon>Dikarya</taxon>
        <taxon>Ascomycota</taxon>
        <taxon>Pezizomycotina</taxon>
        <taxon>Dothideomycetes</taxon>
        <taxon>Pleosporomycetidae</taxon>
        <taxon>Venturiales</taxon>
        <taxon>Cylindrosympodiaceae</taxon>
        <taxon>Tothia</taxon>
    </lineage>
</organism>
<keyword evidence="2" id="KW-1185">Reference proteome</keyword>
<sequence length="85" mass="9611">MLTRNMNIHIYISSNIFATQPQLDKRRRHVCSIMFPPNPTIAAFRCTPLRGETIFLPLTGLYPNLFDASDEAALLLLPRPSILGE</sequence>
<dbReference type="EMBL" id="MU007020">
    <property type="protein sequence ID" value="KAF2433647.1"/>
    <property type="molecule type" value="Genomic_DNA"/>
</dbReference>
<gene>
    <name evidence="1" type="ORF">EJ08DRAFT_61942</name>
</gene>
<reference evidence="1" key="1">
    <citation type="journal article" date="2020" name="Stud. Mycol.">
        <title>101 Dothideomycetes genomes: a test case for predicting lifestyles and emergence of pathogens.</title>
        <authorList>
            <person name="Haridas S."/>
            <person name="Albert R."/>
            <person name="Binder M."/>
            <person name="Bloem J."/>
            <person name="Labutti K."/>
            <person name="Salamov A."/>
            <person name="Andreopoulos B."/>
            <person name="Baker S."/>
            <person name="Barry K."/>
            <person name="Bills G."/>
            <person name="Bluhm B."/>
            <person name="Cannon C."/>
            <person name="Castanera R."/>
            <person name="Culley D."/>
            <person name="Daum C."/>
            <person name="Ezra D."/>
            <person name="Gonzalez J."/>
            <person name="Henrissat B."/>
            <person name="Kuo A."/>
            <person name="Liang C."/>
            <person name="Lipzen A."/>
            <person name="Lutzoni F."/>
            <person name="Magnuson J."/>
            <person name="Mondo S."/>
            <person name="Nolan M."/>
            <person name="Ohm R."/>
            <person name="Pangilinan J."/>
            <person name="Park H.-J."/>
            <person name="Ramirez L."/>
            <person name="Alfaro M."/>
            <person name="Sun H."/>
            <person name="Tritt A."/>
            <person name="Yoshinaga Y."/>
            <person name="Zwiers L.-H."/>
            <person name="Turgeon B."/>
            <person name="Goodwin S."/>
            <person name="Spatafora J."/>
            <person name="Crous P."/>
            <person name="Grigoriev I."/>
        </authorList>
    </citation>
    <scope>NUCLEOTIDE SEQUENCE</scope>
    <source>
        <strain evidence="1">CBS 130266</strain>
    </source>
</reference>